<reference evidence="3" key="1">
    <citation type="journal article" date="2014" name="Int. J. Syst. Evol. Microbiol.">
        <title>Complete genome sequence of Corynebacterium casei LMG S-19264T (=DSM 44701T), isolated from a smear-ripened cheese.</title>
        <authorList>
            <consortium name="US DOE Joint Genome Institute (JGI-PGF)"/>
            <person name="Walter F."/>
            <person name="Albersmeier A."/>
            <person name="Kalinowski J."/>
            <person name="Ruckert C."/>
        </authorList>
    </citation>
    <scope>NUCLEOTIDE SEQUENCE</scope>
    <source>
        <strain evidence="3">CGMCC 1.15254</strain>
    </source>
</reference>
<dbReference type="Proteomes" id="UP000632498">
    <property type="component" value="Unassembled WGS sequence"/>
</dbReference>
<reference evidence="3" key="2">
    <citation type="submission" date="2020-09" db="EMBL/GenBank/DDBJ databases">
        <authorList>
            <person name="Sun Q."/>
            <person name="Zhou Y."/>
        </authorList>
    </citation>
    <scope>NUCLEOTIDE SEQUENCE</scope>
    <source>
        <strain evidence="3">CGMCC 1.15254</strain>
    </source>
</reference>
<feature type="domain" description="PDZ" evidence="2">
    <location>
        <begin position="171"/>
        <end position="251"/>
    </location>
</feature>
<name>A0A917BXX8_9PROT</name>
<dbReference type="Gene3D" id="2.30.42.10">
    <property type="match status" value="1"/>
</dbReference>
<feature type="chain" id="PRO_5037851435" description="PDZ domain-containing protein" evidence="1">
    <location>
        <begin position="20"/>
        <end position="272"/>
    </location>
</feature>
<dbReference type="Pfam" id="PF13180">
    <property type="entry name" value="PDZ_2"/>
    <property type="match status" value="1"/>
</dbReference>
<keyword evidence="4" id="KW-1185">Reference proteome</keyword>
<proteinExistence type="predicted"/>
<comment type="caution">
    <text evidence="3">The sequence shown here is derived from an EMBL/GenBank/DDBJ whole genome shotgun (WGS) entry which is preliminary data.</text>
</comment>
<dbReference type="InterPro" id="IPR036034">
    <property type="entry name" value="PDZ_sf"/>
</dbReference>
<gene>
    <name evidence="3" type="ORF">GCM10011332_12770</name>
</gene>
<dbReference type="SMART" id="SM00228">
    <property type="entry name" value="PDZ"/>
    <property type="match status" value="1"/>
</dbReference>
<dbReference type="InterPro" id="IPR001478">
    <property type="entry name" value="PDZ"/>
</dbReference>
<dbReference type="AlphaFoldDB" id="A0A917BXX8"/>
<dbReference type="PROSITE" id="PS51257">
    <property type="entry name" value="PROKAR_LIPOPROTEIN"/>
    <property type="match status" value="1"/>
</dbReference>
<evidence type="ECO:0000256" key="1">
    <source>
        <dbReference type="SAM" id="SignalP"/>
    </source>
</evidence>
<protein>
    <recommendedName>
        <fullName evidence="2">PDZ domain-containing protein</fullName>
    </recommendedName>
</protein>
<evidence type="ECO:0000259" key="2">
    <source>
        <dbReference type="SMART" id="SM00228"/>
    </source>
</evidence>
<evidence type="ECO:0000313" key="4">
    <source>
        <dbReference type="Proteomes" id="UP000632498"/>
    </source>
</evidence>
<evidence type="ECO:0000313" key="3">
    <source>
        <dbReference type="EMBL" id="GGF60474.1"/>
    </source>
</evidence>
<feature type="signal peptide" evidence="1">
    <location>
        <begin position="1"/>
        <end position="19"/>
    </location>
</feature>
<dbReference type="RefSeq" id="WP_188662946.1">
    <property type="nucleotide sequence ID" value="NZ_BMHV01000007.1"/>
</dbReference>
<dbReference type="EMBL" id="BMHV01000007">
    <property type="protein sequence ID" value="GGF60474.1"/>
    <property type="molecule type" value="Genomic_DNA"/>
</dbReference>
<sequence length="272" mass="30399">MRALLSMFLLLALSACVNNFDKYYSANGTTPTPYNTLPPSGEIKIISVSQKKGKETLYKMLENGYSYIGNSSFNGELGDDSQLKAVAKKVGAELVVYATAMTDKESKTFALSTPDTQTTYHSGSFNDYSSGYSPTYYSGTSTTYSSKTTYIPYTVTNYDQEAMFFAKKRPGGLGLYVRDLTKEQRKQVNSNMGAFVTVVVKDSSAFRANIMQDDILLGIRDVPIKDAQHYVELARKEIGQKKVPITFWRDGEIYTLYVDIDDYDFSDLKPQS</sequence>
<keyword evidence="1" id="KW-0732">Signal</keyword>
<dbReference type="SUPFAM" id="SSF50156">
    <property type="entry name" value="PDZ domain-like"/>
    <property type="match status" value="1"/>
</dbReference>
<accession>A0A917BXX8</accession>
<organism evidence="3 4">
    <name type="scientific">Terasakiella brassicae</name>
    <dbReference type="NCBI Taxonomy" id="1634917"/>
    <lineage>
        <taxon>Bacteria</taxon>
        <taxon>Pseudomonadati</taxon>
        <taxon>Pseudomonadota</taxon>
        <taxon>Alphaproteobacteria</taxon>
        <taxon>Rhodospirillales</taxon>
        <taxon>Terasakiellaceae</taxon>
        <taxon>Terasakiella</taxon>
    </lineage>
</organism>